<evidence type="ECO:0000256" key="9">
    <source>
        <dbReference type="ARBA" id="ARBA00022840"/>
    </source>
</evidence>
<keyword evidence="7" id="KW-0547">Nucleotide-binding</keyword>
<keyword evidence="4" id="KW-1003">Cell membrane</keyword>
<comment type="catalytic activity">
    <reaction evidence="1">
        <text>ATP + protein L-histidine = ADP + protein N-phospho-L-histidine.</text>
        <dbReference type="EC" id="2.7.13.3"/>
    </reaction>
</comment>
<keyword evidence="9" id="KW-0067">ATP-binding</keyword>
<evidence type="ECO:0000256" key="10">
    <source>
        <dbReference type="SAM" id="Phobius"/>
    </source>
</evidence>
<dbReference type="GO" id="GO:0000155">
    <property type="term" value="F:phosphorelay sensor kinase activity"/>
    <property type="evidence" value="ECO:0007669"/>
    <property type="project" value="InterPro"/>
</dbReference>
<dbReference type="SMART" id="SM00388">
    <property type="entry name" value="HisKA"/>
    <property type="match status" value="1"/>
</dbReference>
<evidence type="ECO:0000256" key="6">
    <source>
        <dbReference type="ARBA" id="ARBA00022679"/>
    </source>
</evidence>
<evidence type="ECO:0000256" key="2">
    <source>
        <dbReference type="ARBA" id="ARBA00004651"/>
    </source>
</evidence>
<organism evidence="13 14">
    <name type="scientific">Alkalispirochaeta americana</name>
    <dbReference type="NCBI Taxonomy" id="159291"/>
    <lineage>
        <taxon>Bacteria</taxon>
        <taxon>Pseudomonadati</taxon>
        <taxon>Spirochaetota</taxon>
        <taxon>Spirochaetia</taxon>
        <taxon>Spirochaetales</taxon>
        <taxon>Spirochaetaceae</taxon>
        <taxon>Alkalispirochaeta</taxon>
    </lineage>
</organism>
<keyword evidence="10" id="KW-0812">Transmembrane</keyword>
<keyword evidence="5" id="KW-0597">Phosphoprotein</keyword>
<evidence type="ECO:0000256" key="1">
    <source>
        <dbReference type="ARBA" id="ARBA00000085"/>
    </source>
</evidence>
<accession>A0A1N6U1N3</accession>
<comment type="subcellular location">
    <subcellularLocation>
        <location evidence="2">Cell membrane</location>
        <topology evidence="2">Multi-pass membrane protein</topology>
    </subcellularLocation>
</comment>
<name>A0A1N6U1N3_9SPIO</name>
<dbReference type="Pfam" id="PF02518">
    <property type="entry name" value="HATPase_c"/>
    <property type="match status" value="1"/>
</dbReference>
<dbReference type="InterPro" id="IPR003661">
    <property type="entry name" value="HisK_dim/P_dom"/>
</dbReference>
<dbReference type="SUPFAM" id="SSF47384">
    <property type="entry name" value="Homodimeric domain of signal transducing histidine kinase"/>
    <property type="match status" value="1"/>
</dbReference>
<reference evidence="13 14" key="1">
    <citation type="submission" date="2017-01" db="EMBL/GenBank/DDBJ databases">
        <authorList>
            <person name="Mah S.A."/>
            <person name="Swanson W.J."/>
            <person name="Moy G.W."/>
            <person name="Vacquier V.D."/>
        </authorList>
    </citation>
    <scope>NUCLEOTIDE SEQUENCE [LARGE SCALE GENOMIC DNA]</scope>
    <source>
        <strain evidence="13 14">ASpG1</strain>
    </source>
</reference>
<evidence type="ECO:0000256" key="7">
    <source>
        <dbReference type="ARBA" id="ARBA00022741"/>
    </source>
</evidence>
<keyword evidence="14" id="KW-1185">Reference proteome</keyword>
<dbReference type="SMART" id="SM00387">
    <property type="entry name" value="HATPase_c"/>
    <property type="match status" value="1"/>
</dbReference>
<keyword evidence="10" id="KW-0472">Membrane</keyword>
<dbReference type="GO" id="GO:0005886">
    <property type="term" value="C:plasma membrane"/>
    <property type="evidence" value="ECO:0007669"/>
    <property type="project" value="UniProtKB-SubCell"/>
</dbReference>
<evidence type="ECO:0000256" key="5">
    <source>
        <dbReference type="ARBA" id="ARBA00022553"/>
    </source>
</evidence>
<keyword evidence="6" id="KW-0808">Transferase</keyword>
<dbReference type="SMART" id="SM00304">
    <property type="entry name" value="HAMP"/>
    <property type="match status" value="1"/>
</dbReference>
<dbReference type="EMBL" id="FTMS01000011">
    <property type="protein sequence ID" value="SIQ59504.1"/>
    <property type="molecule type" value="Genomic_DNA"/>
</dbReference>
<dbReference type="InterPro" id="IPR003594">
    <property type="entry name" value="HATPase_dom"/>
</dbReference>
<dbReference type="InterPro" id="IPR004358">
    <property type="entry name" value="Sig_transdc_His_kin-like_C"/>
</dbReference>
<gene>
    <name evidence="13" type="ORF">SAMN05920897_11173</name>
</gene>
<dbReference type="PROSITE" id="PS50109">
    <property type="entry name" value="HIS_KIN"/>
    <property type="match status" value="1"/>
</dbReference>
<dbReference type="Gene3D" id="3.30.565.10">
    <property type="entry name" value="Histidine kinase-like ATPase, C-terminal domain"/>
    <property type="match status" value="1"/>
</dbReference>
<proteinExistence type="predicted"/>
<dbReference type="Proteomes" id="UP000186400">
    <property type="component" value="Unassembled WGS sequence"/>
</dbReference>
<dbReference type="STRING" id="159291.SAMN05920897_11173"/>
<dbReference type="SUPFAM" id="SSF158472">
    <property type="entry name" value="HAMP domain-like"/>
    <property type="match status" value="1"/>
</dbReference>
<dbReference type="InterPro" id="IPR017232">
    <property type="entry name" value="NtrY"/>
</dbReference>
<dbReference type="AlphaFoldDB" id="A0A1N6U1N3"/>
<sequence>MRRKRWNSWFSFLKADLRSKKRKAPSRRVQRTTSASLTAVLSLGTLYITVVVLAVLLSRELGRGPERFQIRLAAFFALLGMIVSVVLLGIVALNLLRLLRDRRRGVAGSMLKSRLSVCFLVVVGLSAIPQGVLSVNFLSSAQELLFHIGTDDALSDGLALVLEYHDRHVQDLKHLATLEDLEDLLVPGESPPEEGALWKALQGRLPTLAAVQIFDKTGRDWFFLGREDLRQGRFYSPGLLGVIGSGEPSAVRTIHQGTEELLRLDLPLDHPWAGRAAITTSLPPGFGQTTRDMARVMGFFQGLRDIRPFFGIFAGLVYGSFFVPIMLMAVLTSFFLADRIIRPIESLEEATRSVAEGDYSVRILGRPSDDLGLLVISFNNMVTDLDRAQRRMAQAEKVQAWQEIAQRLAHEVKNPLTPIRLATERLRRKHQTGSPDFPEVLERTVDTILREVDTLSALLNEFRSFARLPLPAFSLVPLKELVREAVSVFQADPRVEIDIDGLDPGLVLPLDPGLMRQVIVNLVTNAAEAAPKGVLVRFHTDVVRKSGHEYCRFRVEDNGPGIAPDLEESIFVPYVTGKRDGTGLGLAIVERIIFDHRGRISCESTPGSGTVFIIDLPLDRHDRHDRHQEAKA</sequence>
<evidence type="ECO:0000256" key="8">
    <source>
        <dbReference type="ARBA" id="ARBA00022777"/>
    </source>
</evidence>
<evidence type="ECO:0000313" key="13">
    <source>
        <dbReference type="EMBL" id="SIQ59504.1"/>
    </source>
</evidence>
<dbReference type="PIRSF" id="PIRSF037532">
    <property type="entry name" value="STHK_NtrY"/>
    <property type="match status" value="1"/>
</dbReference>
<dbReference type="EC" id="2.7.13.3" evidence="3"/>
<protein>
    <recommendedName>
        <fullName evidence="3">histidine kinase</fullName>
        <ecNumber evidence="3">2.7.13.3</ecNumber>
    </recommendedName>
</protein>
<evidence type="ECO:0000256" key="4">
    <source>
        <dbReference type="ARBA" id="ARBA00022475"/>
    </source>
</evidence>
<dbReference type="Gene3D" id="6.10.340.10">
    <property type="match status" value="1"/>
</dbReference>
<dbReference type="CDD" id="cd00082">
    <property type="entry name" value="HisKA"/>
    <property type="match status" value="1"/>
</dbReference>
<keyword evidence="8 13" id="KW-0418">Kinase</keyword>
<feature type="domain" description="HAMP" evidence="12">
    <location>
        <begin position="338"/>
        <end position="390"/>
    </location>
</feature>
<feature type="transmembrane region" description="Helical" evidence="10">
    <location>
        <begin position="309"/>
        <end position="337"/>
    </location>
</feature>
<dbReference type="InterPro" id="IPR050980">
    <property type="entry name" value="2C_sensor_his_kinase"/>
</dbReference>
<keyword evidence="10" id="KW-1133">Transmembrane helix</keyword>
<dbReference type="CDD" id="cd06225">
    <property type="entry name" value="HAMP"/>
    <property type="match status" value="1"/>
</dbReference>
<feature type="transmembrane region" description="Helical" evidence="10">
    <location>
        <begin position="70"/>
        <end position="96"/>
    </location>
</feature>
<dbReference type="InterPro" id="IPR036097">
    <property type="entry name" value="HisK_dim/P_sf"/>
</dbReference>
<evidence type="ECO:0000259" key="12">
    <source>
        <dbReference type="PROSITE" id="PS50885"/>
    </source>
</evidence>
<dbReference type="SUPFAM" id="SSF55874">
    <property type="entry name" value="ATPase domain of HSP90 chaperone/DNA topoisomerase II/histidine kinase"/>
    <property type="match status" value="1"/>
</dbReference>
<dbReference type="PROSITE" id="PS50885">
    <property type="entry name" value="HAMP"/>
    <property type="match status" value="1"/>
</dbReference>
<feature type="domain" description="Histidine kinase" evidence="11">
    <location>
        <begin position="407"/>
        <end position="620"/>
    </location>
</feature>
<dbReference type="GO" id="GO:0005524">
    <property type="term" value="F:ATP binding"/>
    <property type="evidence" value="ECO:0007669"/>
    <property type="project" value="UniProtKB-KW"/>
</dbReference>
<dbReference type="InterPro" id="IPR003660">
    <property type="entry name" value="HAMP_dom"/>
</dbReference>
<dbReference type="Pfam" id="PF00512">
    <property type="entry name" value="HisKA"/>
    <property type="match status" value="1"/>
</dbReference>
<dbReference type="PANTHER" id="PTHR44936:SF10">
    <property type="entry name" value="SENSOR PROTEIN RSTB"/>
    <property type="match status" value="1"/>
</dbReference>
<dbReference type="PANTHER" id="PTHR44936">
    <property type="entry name" value="SENSOR PROTEIN CREC"/>
    <property type="match status" value="1"/>
</dbReference>
<evidence type="ECO:0000259" key="11">
    <source>
        <dbReference type="PROSITE" id="PS50109"/>
    </source>
</evidence>
<dbReference type="Pfam" id="PF00672">
    <property type="entry name" value="HAMP"/>
    <property type="match status" value="1"/>
</dbReference>
<dbReference type="InterPro" id="IPR005467">
    <property type="entry name" value="His_kinase_dom"/>
</dbReference>
<dbReference type="PRINTS" id="PR00344">
    <property type="entry name" value="BCTRLSENSOR"/>
</dbReference>
<evidence type="ECO:0000313" key="14">
    <source>
        <dbReference type="Proteomes" id="UP000186400"/>
    </source>
</evidence>
<dbReference type="Gene3D" id="1.10.287.130">
    <property type="match status" value="1"/>
</dbReference>
<evidence type="ECO:0000256" key="3">
    <source>
        <dbReference type="ARBA" id="ARBA00012438"/>
    </source>
</evidence>
<dbReference type="InterPro" id="IPR036890">
    <property type="entry name" value="HATPase_C_sf"/>
</dbReference>